<proteinExistence type="predicted"/>
<feature type="transmembrane region" description="Helical" evidence="1">
    <location>
        <begin position="40"/>
        <end position="61"/>
    </location>
</feature>
<dbReference type="RefSeq" id="WP_264601430.1">
    <property type="nucleotide sequence ID" value="NZ_JAOQNS010000005.1"/>
</dbReference>
<reference evidence="3" key="1">
    <citation type="submission" date="2023-07" db="EMBL/GenBank/DDBJ databases">
        <title>Genome sequencing of Purple Non-Sulfur Bacteria from various extreme environments.</title>
        <authorList>
            <person name="Mayer M."/>
        </authorList>
    </citation>
    <scope>NUCLEOTIDE SEQUENCE [LARGE SCALE GENOMIC DNA]</scope>
    <source>
        <strain evidence="3">DSM 17935</strain>
    </source>
</reference>
<protein>
    <submittedName>
        <fullName evidence="2">Uncharacterized protein</fullName>
    </submittedName>
</protein>
<keyword evidence="1" id="KW-0472">Membrane</keyword>
<name>A0ABT3HBN3_9HYPH</name>
<evidence type="ECO:0000256" key="1">
    <source>
        <dbReference type="SAM" id="Phobius"/>
    </source>
</evidence>
<feature type="transmembrane region" description="Helical" evidence="1">
    <location>
        <begin position="12"/>
        <end position="33"/>
    </location>
</feature>
<feature type="transmembrane region" description="Helical" evidence="1">
    <location>
        <begin position="67"/>
        <end position="86"/>
    </location>
</feature>
<evidence type="ECO:0000313" key="2">
    <source>
        <dbReference type="EMBL" id="MCW2307796.1"/>
    </source>
</evidence>
<sequence length="91" mass="9717">MPESVSAFLNSPVIADIVLAVLIGETLAVALFLKRRRPRLARSVALNGLSGAFILMALRVLWNGGDGALICAFLAASFVAHLTDLVKRLNE</sequence>
<comment type="caution">
    <text evidence="2">The sequence shown here is derived from an EMBL/GenBank/DDBJ whole genome shotgun (WGS) entry which is preliminary data.</text>
</comment>
<dbReference type="Proteomes" id="UP001209755">
    <property type="component" value="Unassembled WGS sequence"/>
</dbReference>
<organism evidence="2 3">
    <name type="scientific">Rhodobium gokarnense</name>
    <dbReference type="NCBI Taxonomy" id="364296"/>
    <lineage>
        <taxon>Bacteria</taxon>
        <taxon>Pseudomonadati</taxon>
        <taxon>Pseudomonadota</taxon>
        <taxon>Alphaproteobacteria</taxon>
        <taxon>Hyphomicrobiales</taxon>
        <taxon>Rhodobiaceae</taxon>
        <taxon>Rhodobium</taxon>
    </lineage>
</organism>
<keyword evidence="1" id="KW-0812">Transmembrane</keyword>
<keyword evidence="3" id="KW-1185">Reference proteome</keyword>
<keyword evidence="1" id="KW-1133">Transmembrane helix</keyword>
<gene>
    <name evidence="2" type="ORF">M2319_002133</name>
</gene>
<accession>A0ABT3HBN3</accession>
<dbReference type="EMBL" id="JAOQNS010000005">
    <property type="protein sequence ID" value="MCW2307796.1"/>
    <property type="molecule type" value="Genomic_DNA"/>
</dbReference>
<evidence type="ECO:0000313" key="3">
    <source>
        <dbReference type="Proteomes" id="UP001209755"/>
    </source>
</evidence>